<organism evidence="2 3">
    <name type="scientific">Vitis vinifera</name>
    <name type="common">Grape</name>
    <dbReference type="NCBI Taxonomy" id="29760"/>
    <lineage>
        <taxon>Eukaryota</taxon>
        <taxon>Viridiplantae</taxon>
        <taxon>Streptophyta</taxon>
        <taxon>Embryophyta</taxon>
        <taxon>Tracheophyta</taxon>
        <taxon>Spermatophyta</taxon>
        <taxon>Magnoliopsida</taxon>
        <taxon>eudicotyledons</taxon>
        <taxon>Gunneridae</taxon>
        <taxon>Pentapetalae</taxon>
        <taxon>rosids</taxon>
        <taxon>Vitales</taxon>
        <taxon>Vitaceae</taxon>
        <taxon>Viteae</taxon>
        <taxon>Vitis</taxon>
    </lineage>
</organism>
<sequence length="105" mass="11785">MYIREESFTGKSSSCFEEDPRKSAAAAMVAKLAASTSSAQMLSYVHAALATHSRVFLLYRTHCSLHRTFIFLLVQALTDVFIYGIFLKEIGTTEKLYLIGPSWQL</sequence>
<dbReference type="EMBL" id="FN595775">
    <property type="protein sequence ID" value="CBI29402.3"/>
    <property type="molecule type" value="Genomic_DNA"/>
</dbReference>
<evidence type="ECO:0000313" key="3">
    <source>
        <dbReference type="Proteomes" id="UP000009183"/>
    </source>
</evidence>
<keyword evidence="1" id="KW-0812">Transmembrane</keyword>
<dbReference type="HOGENOM" id="CLU_2390495_0_0_1"/>
<reference evidence="3" key="1">
    <citation type="journal article" date="2007" name="Nature">
        <title>The grapevine genome sequence suggests ancestral hexaploidization in major angiosperm phyla.</title>
        <authorList>
            <consortium name="The French-Italian Public Consortium for Grapevine Genome Characterization."/>
            <person name="Jaillon O."/>
            <person name="Aury J.-M."/>
            <person name="Noel B."/>
            <person name="Policriti A."/>
            <person name="Clepet C."/>
            <person name="Casagrande A."/>
            <person name="Choisne N."/>
            <person name="Aubourg S."/>
            <person name="Vitulo N."/>
            <person name="Jubin C."/>
            <person name="Vezzi A."/>
            <person name="Legeai F."/>
            <person name="Hugueney P."/>
            <person name="Dasilva C."/>
            <person name="Horner D."/>
            <person name="Mica E."/>
            <person name="Jublot D."/>
            <person name="Poulain J."/>
            <person name="Bruyere C."/>
            <person name="Billault A."/>
            <person name="Segurens B."/>
            <person name="Gouyvenoux M."/>
            <person name="Ugarte E."/>
            <person name="Cattonaro F."/>
            <person name="Anthouard V."/>
            <person name="Vico V."/>
            <person name="Del Fabbro C."/>
            <person name="Alaux M."/>
            <person name="Di Gaspero G."/>
            <person name="Dumas V."/>
            <person name="Felice N."/>
            <person name="Paillard S."/>
            <person name="Juman I."/>
            <person name="Moroldo M."/>
            <person name="Scalabrin S."/>
            <person name="Canaguier A."/>
            <person name="Le Clainche I."/>
            <person name="Malacrida G."/>
            <person name="Durand E."/>
            <person name="Pesole G."/>
            <person name="Laucou V."/>
            <person name="Chatelet P."/>
            <person name="Merdinoglu D."/>
            <person name="Delledonne M."/>
            <person name="Pezzotti M."/>
            <person name="Lecharny A."/>
            <person name="Scarpelli C."/>
            <person name="Artiguenave F."/>
            <person name="Pe M.E."/>
            <person name="Valle G."/>
            <person name="Morgante M."/>
            <person name="Caboche M."/>
            <person name="Adam-Blondon A.-F."/>
            <person name="Weissenbach J."/>
            <person name="Quetier F."/>
            <person name="Wincker P."/>
        </authorList>
    </citation>
    <scope>NUCLEOTIDE SEQUENCE [LARGE SCALE GENOMIC DNA]</scope>
    <source>
        <strain evidence="3">cv. Pinot noir / PN40024</strain>
    </source>
</reference>
<protein>
    <submittedName>
        <fullName evidence="2">Uncharacterized protein</fullName>
    </submittedName>
</protein>
<keyword evidence="1" id="KW-1133">Transmembrane helix</keyword>
<dbReference type="InParanoid" id="D7TFX9"/>
<keyword evidence="3" id="KW-1185">Reference proteome</keyword>
<evidence type="ECO:0000256" key="1">
    <source>
        <dbReference type="SAM" id="Phobius"/>
    </source>
</evidence>
<dbReference type="Proteomes" id="UP000009183">
    <property type="component" value="Unassembled WGS sequence, unordered"/>
</dbReference>
<dbReference type="PaxDb" id="29760-VIT_00s0153g00030.t01"/>
<dbReference type="STRING" id="29760.D7TFX9"/>
<evidence type="ECO:0000313" key="2">
    <source>
        <dbReference type="EMBL" id="CBI29402.3"/>
    </source>
</evidence>
<feature type="transmembrane region" description="Helical" evidence="1">
    <location>
        <begin position="69"/>
        <end position="87"/>
    </location>
</feature>
<keyword evidence="1" id="KW-0472">Membrane</keyword>
<name>D7TFX9_VITVI</name>
<dbReference type="AlphaFoldDB" id="D7TFX9"/>
<accession>D7TFX9</accession>
<gene>
    <name evidence="2" type="ORF">VIT_00s0153g00030</name>
</gene>
<proteinExistence type="predicted"/>